<reference evidence="1" key="1">
    <citation type="submission" date="2016-02" db="EMBL/GenBank/DDBJ databases">
        <title>WGS assembly of Manihot esculenta.</title>
        <authorList>
            <person name="Bredeson J.V."/>
            <person name="Prochnik S.E."/>
            <person name="Lyons J.B."/>
            <person name="Schmutz J."/>
            <person name="Grimwood J."/>
            <person name="Vrebalov J."/>
            <person name="Bart R.S."/>
            <person name="Amuge T."/>
            <person name="Ferguson M.E."/>
            <person name="Green R."/>
            <person name="Putnam N."/>
            <person name="Stites J."/>
            <person name="Rounsley S."/>
            <person name="Rokhsar D.S."/>
        </authorList>
    </citation>
    <scope>NUCLEOTIDE SEQUENCE [LARGE SCALE GENOMIC DNA]</scope>
    <source>
        <tissue evidence="1">Leaf</tissue>
    </source>
</reference>
<protein>
    <submittedName>
        <fullName evidence="1">Uncharacterized protein</fullName>
    </submittedName>
</protein>
<sequence>MSKGFFCKHPDKYMQENTDPSSLGLCKTVFKSFLLLVQALIVRA</sequence>
<evidence type="ECO:0000313" key="1">
    <source>
        <dbReference type="EMBL" id="OAY27306.1"/>
    </source>
</evidence>
<accession>A0A2C9UB34</accession>
<dbReference type="AlphaFoldDB" id="A0A2C9UB34"/>
<dbReference type="EMBL" id="CM004402">
    <property type="protein sequence ID" value="OAY27306.1"/>
    <property type="molecule type" value="Genomic_DNA"/>
</dbReference>
<organism evidence="1">
    <name type="scientific">Manihot esculenta</name>
    <name type="common">Cassava</name>
    <name type="synonym">Jatropha manihot</name>
    <dbReference type="NCBI Taxonomy" id="3983"/>
    <lineage>
        <taxon>Eukaryota</taxon>
        <taxon>Viridiplantae</taxon>
        <taxon>Streptophyta</taxon>
        <taxon>Embryophyta</taxon>
        <taxon>Tracheophyta</taxon>
        <taxon>Spermatophyta</taxon>
        <taxon>Magnoliopsida</taxon>
        <taxon>eudicotyledons</taxon>
        <taxon>Gunneridae</taxon>
        <taxon>Pentapetalae</taxon>
        <taxon>rosids</taxon>
        <taxon>fabids</taxon>
        <taxon>Malpighiales</taxon>
        <taxon>Euphorbiaceae</taxon>
        <taxon>Crotonoideae</taxon>
        <taxon>Manihoteae</taxon>
        <taxon>Manihot</taxon>
    </lineage>
</organism>
<gene>
    <name evidence="1" type="ORF">MANES_16G115200</name>
</gene>
<name>A0A2C9UB34_MANES</name>
<proteinExistence type="predicted"/>